<reference evidence="3" key="1">
    <citation type="submission" date="2018-03" db="EMBL/GenBank/DDBJ databases">
        <authorList>
            <person name="Sun L."/>
            <person name="Liu H."/>
            <person name="Chen W."/>
            <person name="Huang K."/>
            <person name="Liu W."/>
            <person name="Gao X."/>
        </authorList>
    </citation>
    <scope>NUCLEOTIDE SEQUENCE [LARGE SCALE GENOMIC DNA]</scope>
    <source>
        <strain evidence="3">SH9</strain>
    </source>
</reference>
<dbReference type="SUPFAM" id="SSF53850">
    <property type="entry name" value="Periplasmic binding protein-like II"/>
    <property type="match status" value="1"/>
</dbReference>
<evidence type="ECO:0000313" key="3">
    <source>
        <dbReference type="Proteomes" id="UP000239772"/>
    </source>
</evidence>
<dbReference type="Gene3D" id="3.40.190.10">
    <property type="entry name" value="Periplasmic binding protein-like II"/>
    <property type="match status" value="2"/>
</dbReference>
<proteinExistence type="predicted"/>
<keyword evidence="3" id="KW-1185">Reference proteome</keyword>
<accession>A0A2T1HR37</accession>
<organism evidence="2 3">
    <name type="scientific">Alsobacter soli</name>
    <dbReference type="NCBI Taxonomy" id="2109933"/>
    <lineage>
        <taxon>Bacteria</taxon>
        <taxon>Pseudomonadati</taxon>
        <taxon>Pseudomonadota</taxon>
        <taxon>Alphaproteobacteria</taxon>
        <taxon>Hyphomicrobiales</taxon>
        <taxon>Alsobacteraceae</taxon>
        <taxon>Alsobacter</taxon>
    </lineage>
</organism>
<dbReference type="PROSITE" id="PS51318">
    <property type="entry name" value="TAT"/>
    <property type="match status" value="1"/>
</dbReference>
<dbReference type="PANTHER" id="PTHR30024">
    <property type="entry name" value="ALIPHATIC SULFONATES-BINDING PROTEIN-RELATED"/>
    <property type="match status" value="1"/>
</dbReference>
<feature type="chain" id="PRO_5015567563" evidence="1">
    <location>
        <begin position="26"/>
        <end position="337"/>
    </location>
</feature>
<dbReference type="AlphaFoldDB" id="A0A2T1HR37"/>
<dbReference type="OrthoDB" id="6788250at2"/>
<name>A0A2T1HR37_9HYPH</name>
<feature type="signal peptide" evidence="1">
    <location>
        <begin position="1"/>
        <end position="25"/>
    </location>
</feature>
<evidence type="ECO:0000313" key="2">
    <source>
        <dbReference type="EMBL" id="PSC04124.1"/>
    </source>
</evidence>
<sequence>MINRRDVLAGIAGLAAASAATRAFAQQKTEISISRQPGILYMPLHVIEKHKLIEKHAQALGISGAAVKWISFSNGGAQQDALISGNVDLVNTGTGQLLLLNDRTRGGVKGIVASSACPLTFVSRDPRIKSLKDIGPGDKIAVPTVKVSTQAILLQMAAAQMFGPDQYAKFDANTVQLGHPDAFVALKNPTHEVKSHFAAPPYDYYELKDVPGAHAVATSAEIIGGPLSQGQFFTSTKFAEANPKWIEAVRKAAEEAKSMIEADMKASVEAYKEINNDKTPTETLVDLMKQPGMAEFNLYPQGTMKFAAHLHKVGSLKAMPASWKDYYLPIAYDMPGN</sequence>
<dbReference type="PANTHER" id="PTHR30024:SF2">
    <property type="entry name" value="ABC TRANSPORTER SUBSTRATE-BINDING PROTEIN"/>
    <property type="match status" value="1"/>
</dbReference>
<comment type="caution">
    <text evidence="2">The sequence shown here is derived from an EMBL/GenBank/DDBJ whole genome shotgun (WGS) entry which is preliminary data.</text>
</comment>
<dbReference type="InterPro" id="IPR006311">
    <property type="entry name" value="TAT_signal"/>
</dbReference>
<dbReference type="RefSeq" id="WP_106337841.1">
    <property type="nucleotide sequence ID" value="NZ_PVZS01000016.1"/>
</dbReference>
<dbReference type="Proteomes" id="UP000239772">
    <property type="component" value="Unassembled WGS sequence"/>
</dbReference>
<keyword evidence="1" id="KW-0732">Signal</keyword>
<protein>
    <submittedName>
        <fullName evidence="2">ABC transporter substrate-binding protein</fullName>
    </submittedName>
</protein>
<evidence type="ECO:0000256" key="1">
    <source>
        <dbReference type="SAM" id="SignalP"/>
    </source>
</evidence>
<dbReference type="EMBL" id="PVZS01000016">
    <property type="protein sequence ID" value="PSC04124.1"/>
    <property type="molecule type" value="Genomic_DNA"/>
</dbReference>
<gene>
    <name evidence="2" type="ORF">SLNSH_15100</name>
</gene>